<keyword evidence="3 4" id="KW-0067">ATP-binding</keyword>
<dbReference type="Pfam" id="PF13535">
    <property type="entry name" value="ATP-grasp_4"/>
    <property type="match status" value="1"/>
</dbReference>
<organism evidence="6 7">
    <name type="scientific">Limnobacter thiooxidans</name>
    <dbReference type="NCBI Taxonomy" id="131080"/>
    <lineage>
        <taxon>Bacteria</taxon>
        <taxon>Pseudomonadati</taxon>
        <taxon>Pseudomonadota</taxon>
        <taxon>Betaproteobacteria</taxon>
        <taxon>Burkholderiales</taxon>
        <taxon>Burkholderiaceae</taxon>
        <taxon>Limnobacter</taxon>
    </lineage>
</organism>
<proteinExistence type="predicted"/>
<evidence type="ECO:0000313" key="7">
    <source>
        <dbReference type="Proteomes" id="UP001329151"/>
    </source>
</evidence>
<dbReference type="GO" id="GO:0016874">
    <property type="term" value="F:ligase activity"/>
    <property type="evidence" value="ECO:0007669"/>
    <property type="project" value="UniProtKB-KW"/>
</dbReference>
<name>A0AA86J2X6_9BURK</name>
<dbReference type="Gene3D" id="3.40.50.20">
    <property type="match status" value="1"/>
</dbReference>
<dbReference type="Gene3D" id="3.30.470.20">
    <property type="entry name" value="ATP-grasp fold, B domain"/>
    <property type="match status" value="1"/>
</dbReference>
<dbReference type="GO" id="GO:0005524">
    <property type="term" value="F:ATP binding"/>
    <property type="evidence" value="ECO:0007669"/>
    <property type="project" value="UniProtKB-UniRule"/>
</dbReference>
<dbReference type="RefSeq" id="WP_338284560.1">
    <property type="nucleotide sequence ID" value="NZ_AP028947.1"/>
</dbReference>
<dbReference type="GO" id="GO:0046872">
    <property type="term" value="F:metal ion binding"/>
    <property type="evidence" value="ECO:0007669"/>
    <property type="project" value="InterPro"/>
</dbReference>
<keyword evidence="1" id="KW-0436">Ligase</keyword>
<dbReference type="EMBL" id="AP028947">
    <property type="protein sequence ID" value="BET27578.1"/>
    <property type="molecule type" value="Genomic_DNA"/>
</dbReference>
<evidence type="ECO:0000256" key="4">
    <source>
        <dbReference type="PROSITE-ProRule" id="PRU00409"/>
    </source>
</evidence>
<dbReference type="KEGG" id="lto:RGQ30_30790"/>
<reference evidence="6 7" key="1">
    <citation type="submission" date="2023-10" db="EMBL/GenBank/DDBJ databases">
        <title>Complete Genome Sequence of Limnobacter thiooxidans CS-K2T, Isolated from freshwater lake sediments in Bavaria, Germany.</title>
        <authorList>
            <person name="Naruki M."/>
            <person name="Watanabe A."/>
            <person name="Warashina T."/>
            <person name="Morita T."/>
            <person name="Arakawa K."/>
        </authorList>
    </citation>
    <scope>NUCLEOTIDE SEQUENCE [LARGE SCALE GENOMIC DNA]</scope>
    <source>
        <strain evidence="6 7">CS-K2</strain>
    </source>
</reference>
<dbReference type="InterPro" id="IPR052032">
    <property type="entry name" value="ATP-dep_AA_Ligase"/>
</dbReference>
<gene>
    <name evidence="6" type="ORF">RGQ30_30790</name>
</gene>
<evidence type="ECO:0000256" key="2">
    <source>
        <dbReference type="ARBA" id="ARBA00022741"/>
    </source>
</evidence>
<dbReference type="PROSITE" id="PS50975">
    <property type="entry name" value="ATP_GRASP"/>
    <property type="match status" value="1"/>
</dbReference>
<sequence length="381" mass="42188">MAKVLLVDTNFSSGPILNFLRNAGHTVVFAGGNPRDFLAKATPGYQQLDYSNPAALADLCTRLGIEYLVPGCNDRSYYSCAEVADRLHFPGIDSLYATETINHKQKFRSFAQGEGLSVPRVFNADETPNCHVIVKPVDAYSGRGITVVQAGNEAQLKQALETARAESKSGDCLMEEFVDGQLYSHSAFVVNGRVLQDFVVIEHGSANPFVVDTSHIALDFPEDIHRRIRREIEHMAQSLRLCDGLIHTQFLLKGEKFWLVEVTRRCPGDLYSQLIELSTGFPYVASYTKGFLGRHAAPGPAKQQFILRHTVTLPHEGLLQHLHFKHPLHLERWVPIASTGDLVAPSPAGRIALLFARCASAAELQTLARHAVNRQLYTFNG</sequence>
<protein>
    <recommendedName>
        <fullName evidence="5">ATP-grasp domain-containing protein</fullName>
    </recommendedName>
</protein>
<keyword evidence="7" id="KW-1185">Reference proteome</keyword>
<dbReference type="PANTHER" id="PTHR43585:SF2">
    <property type="entry name" value="ATP-GRASP ENZYME FSQD"/>
    <property type="match status" value="1"/>
</dbReference>
<dbReference type="AlphaFoldDB" id="A0AA86J2X6"/>
<feature type="domain" description="ATP-grasp" evidence="5">
    <location>
        <begin position="108"/>
        <end position="292"/>
    </location>
</feature>
<dbReference type="PANTHER" id="PTHR43585">
    <property type="entry name" value="FUMIPYRROLE BIOSYNTHESIS PROTEIN C"/>
    <property type="match status" value="1"/>
</dbReference>
<keyword evidence="2 4" id="KW-0547">Nucleotide-binding</keyword>
<dbReference type="Proteomes" id="UP001329151">
    <property type="component" value="Chromosome"/>
</dbReference>
<evidence type="ECO:0000256" key="1">
    <source>
        <dbReference type="ARBA" id="ARBA00022598"/>
    </source>
</evidence>
<dbReference type="InterPro" id="IPR013815">
    <property type="entry name" value="ATP_grasp_subdomain_1"/>
</dbReference>
<dbReference type="Gene3D" id="3.30.1490.20">
    <property type="entry name" value="ATP-grasp fold, A domain"/>
    <property type="match status" value="1"/>
</dbReference>
<evidence type="ECO:0000313" key="6">
    <source>
        <dbReference type="EMBL" id="BET27578.1"/>
    </source>
</evidence>
<dbReference type="InterPro" id="IPR011761">
    <property type="entry name" value="ATP-grasp"/>
</dbReference>
<accession>A0AA86J2X6</accession>
<evidence type="ECO:0000259" key="5">
    <source>
        <dbReference type="PROSITE" id="PS50975"/>
    </source>
</evidence>
<dbReference type="SUPFAM" id="SSF56059">
    <property type="entry name" value="Glutathione synthetase ATP-binding domain-like"/>
    <property type="match status" value="1"/>
</dbReference>
<evidence type="ECO:0000256" key="3">
    <source>
        <dbReference type="ARBA" id="ARBA00022840"/>
    </source>
</evidence>